<dbReference type="InterPro" id="IPR008929">
    <property type="entry name" value="Chondroitin_lyas"/>
</dbReference>
<gene>
    <name evidence="1" type="ORF">DL346_21290</name>
</gene>
<comment type="caution">
    <text evidence="1">The sequence shown here is derived from an EMBL/GenBank/DDBJ whole genome shotgun (WGS) entry which is preliminary data.</text>
</comment>
<evidence type="ECO:0000313" key="2">
    <source>
        <dbReference type="Proteomes" id="UP000249260"/>
    </source>
</evidence>
<dbReference type="Gene3D" id="1.50.10.100">
    <property type="entry name" value="Chondroitin AC/alginate lyase"/>
    <property type="match status" value="1"/>
</dbReference>
<proteinExistence type="predicted"/>
<reference evidence="1 2" key="1">
    <citation type="submission" date="2018-06" db="EMBL/GenBank/DDBJ databases">
        <title>Paenibacillus montanisoli sp. nov., isolated from mountain area soil.</title>
        <authorList>
            <person name="Wu M."/>
        </authorList>
    </citation>
    <scope>NUCLEOTIDE SEQUENCE [LARGE SCALE GENOMIC DNA]</scope>
    <source>
        <strain evidence="1 2">RA17</strain>
    </source>
</reference>
<dbReference type="Proteomes" id="UP000249260">
    <property type="component" value="Unassembled WGS sequence"/>
</dbReference>
<organism evidence="1 2">
    <name type="scientific">Paenibacillus montanisoli</name>
    <dbReference type="NCBI Taxonomy" id="2081970"/>
    <lineage>
        <taxon>Bacteria</taxon>
        <taxon>Bacillati</taxon>
        <taxon>Bacillota</taxon>
        <taxon>Bacilli</taxon>
        <taxon>Bacillales</taxon>
        <taxon>Paenibacillaceae</taxon>
        <taxon>Paenibacillus</taxon>
    </lineage>
</organism>
<accession>A0A328TVS5</accession>
<dbReference type="AlphaFoldDB" id="A0A328TVS5"/>
<name>A0A328TVS5_9BACL</name>
<protein>
    <recommendedName>
        <fullName evidence="3">Heparinase</fullName>
    </recommendedName>
</protein>
<dbReference type="EMBL" id="QLUW01000004">
    <property type="protein sequence ID" value="RAP74597.1"/>
    <property type="molecule type" value="Genomic_DNA"/>
</dbReference>
<evidence type="ECO:0008006" key="3">
    <source>
        <dbReference type="Google" id="ProtNLM"/>
    </source>
</evidence>
<sequence>MEDAMNKEAPFLIHDLDRLRERVIERERSSDMNRQDGKLWTLIKNCARTAPDQFPWFTPFVALMTEDAEDIRRAKKVLLDYVAKLEPMSFSSGLQYHFWCFAFPHAKWSMYFQWLCTIGAFSKDEETEIRETLISYHFTNFFFGLRTKPEPECIDNQTLSLCLSTVMIGYLFAAGEKPSRMAEKMLEEGLRRLPGIIGGIPASGYTGEGSSYMDCVIGPAIPLVIELLDLLTGERDLFWKPFAPNDITPEQILRMTAREWMPGGLLLPWDNYGYQYGVRAPIAYALRQTGDELYKRILLKDAVWSYDIGVGWAYDDLVWSFIWWPEDEMLAENISFAWFEPDVGGVLTAQGNDFYLMQMWDESEPVIPTRSHVNPNAVLLNAYGVPLTLDGAIVNSPRFQFSDTWRETVHSVGEITRYNYGDGCGGAHSILLVDGWEGLRANESYPQHFPLRPDELQDGIGADVTALYRERFEDAIQVRRRSSVGADRFFIIEDLASFGGTHTFTSRFVLRPGAVDTGLGFKIRTSEGVTLHLIDLAGQTTVKSESIKGAIYYYPMDPETLLVDFNGESGSRLFIAFMSRAFKAEEFEADWQVIHDPSETLDVEEARIKLASPEAVVPFQLPAYMECPLPIVKRWWYSKTVRKQPGKAWLQLPRGMHNPKCWIDGHEIELSGYQSLLLAPTIAVPQQLEERQQVEVIIRCDVPISHYEGKGDGTMGLNGGVAVCYPCEEEIVLGATFDGSEIAVTTNQKEYRWPYKRMGE</sequence>
<dbReference type="Gene3D" id="2.70.98.70">
    <property type="match status" value="1"/>
</dbReference>
<keyword evidence="2" id="KW-1185">Reference proteome</keyword>
<evidence type="ECO:0000313" key="1">
    <source>
        <dbReference type="EMBL" id="RAP74597.1"/>
    </source>
</evidence>
<dbReference type="SUPFAM" id="SSF48230">
    <property type="entry name" value="Chondroitin AC/alginate lyase"/>
    <property type="match status" value="1"/>
</dbReference>